<evidence type="ECO:0000313" key="10">
    <source>
        <dbReference type="EMBL" id="SFK36817.1"/>
    </source>
</evidence>
<keyword evidence="3 9" id="KW-0732">Signal</keyword>
<feature type="region of interest" description="Disordered" evidence="8">
    <location>
        <begin position="292"/>
        <end position="317"/>
    </location>
</feature>
<dbReference type="EMBL" id="FOSK01000004">
    <property type="protein sequence ID" value="SFK36817.1"/>
    <property type="molecule type" value="Genomic_DNA"/>
</dbReference>
<evidence type="ECO:0000256" key="6">
    <source>
        <dbReference type="ARBA" id="ARBA00022833"/>
    </source>
</evidence>
<organism evidence="10 11">
    <name type="scientific">Pseudovibrio ascidiaceicola</name>
    <dbReference type="NCBI Taxonomy" id="285279"/>
    <lineage>
        <taxon>Bacteria</taxon>
        <taxon>Pseudomonadati</taxon>
        <taxon>Pseudomonadota</taxon>
        <taxon>Alphaproteobacteria</taxon>
        <taxon>Hyphomicrobiales</taxon>
        <taxon>Stappiaceae</taxon>
        <taxon>Pseudovibrio</taxon>
    </lineage>
</organism>
<evidence type="ECO:0000256" key="8">
    <source>
        <dbReference type="SAM" id="MobiDB-lite"/>
    </source>
</evidence>
<evidence type="ECO:0000256" key="4">
    <source>
        <dbReference type="ARBA" id="ARBA00022764"/>
    </source>
</evidence>
<dbReference type="Pfam" id="PF03411">
    <property type="entry name" value="Peptidase_M74"/>
    <property type="match status" value="1"/>
</dbReference>
<dbReference type="RefSeq" id="WP_093518957.1">
    <property type="nucleotide sequence ID" value="NZ_FOSK01000004.1"/>
</dbReference>
<keyword evidence="1" id="KW-0645">Protease</keyword>
<feature type="chain" id="PRO_5047433535" evidence="9">
    <location>
        <begin position="30"/>
        <end position="330"/>
    </location>
</feature>
<keyword evidence="11" id="KW-1185">Reference proteome</keyword>
<reference evidence="10 11" key="1">
    <citation type="submission" date="2016-10" db="EMBL/GenBank/DDBJ databases">
        <authorList>
            <person name="Varghese N."/>
            <person name="Submissions S."/>
        </authorList>
    </citation>
    <scope>NUCLEOTIDE SEQUENCE [LARGE SCALE GENOMIC DNA]</scope>
    <source>
        <strain evidence="10 11">DSM 16392</strain>
    </source>
</reference>
<dbReference type="SUPFAM" id="SSF55166">
    <property type="entry name" value="Hedgehog/DD-peptidase"/>
    <property type="match status" value="1"/>
</dbReference>
<name>A0A1I3YY69_9HYPH</name>
<dbReference type="Proteomes" id="UP000199598">
    <property type="component" value="Unassembled WGS sequence"/>
</dbReference>
<keyword evidence="7" id="KW-0482">Metalloprotease</keyword>
<dbReference type="Gene3D" id="3.30.1380.10">
    <property type="match status" value="1"/>
</dbReference>
<evidence type="ECO:0000256" key="7">
    <source>
        <dbReference type="ARBA" id="ARBA00023049"/>
    </source>
</evidence>
<keyword evidence="4" id="KW-0574">Periplasm</keyword>
<evidence type="ECO:0000313" key="11">
    <source>
        <dbReference type="Proteomes" id="UP000199598"/>
    </source>
</evidence>
<dbReference type="InterPro" id="IPR005073">
    <property type="entry name" value="Peptidase_M74"/>
</dbReference>
<evidence type="ECO:0000256" key="9">
    <source>
        <dbReference type="SAM" id="SignalP"/>
    </source>
</evidence>
<proteinExistence type="predicted"/>
<evidence type="ECO:0000256" key="5">
    <source>
        <dbReference type="ARBA" id="ARBA00022801"/>
    </source>
</evidence>
<dbReference type="InterPro" id="IPR009045">
    <property type="entry name" value="Zn_M74/Hedgehog-like"/>
</dbReference>
<keyword evidence="5" id="KW-0378">Hydrolase</keyword>
<keyword evidence="6" id="KW-0862">Zinc</keyword>
<evidence type="ECO:0000256" key="1">
    <source>
        <dbReference type="ARBA" id="ARBA00022670"/>
    </source>
</evidence>
<protein>
    <submittedName>
        <fullName evidence="10">Penicillin-insensitive murein endopeptidase</fullName>
    </submittedName>
</protein>
<dbReference type="NCBIfam" id="NF006947">
    <property type="entry name" value="PRK09429.1"/>
    <property type="match status" value="1"/>
</dbReference>
<gene>
    <name evidence="10" type="ORF">SAMN04488518_104306</name>
</gene>
<dbReference type="PIRSF" id="PIRSF018455">
    <property type="entry name" value="MepA"/>
    <property type="match status" value="1"/>
</dbReference>
<sequence length="330" mass="36384">MFGLRGHQRTIALMAGGIVVNLLSAGAHAVPLPDTKPPLSAEDYREALKKQPEFPGAAKYHFGHKKTPAKTKPLSFGSYARGCVAGAVSIPKDGENWQVMRLSRNRNWGHPVLIDFLKRLAADAPDLGWNGLLVGDLSQPRGGPMLTGHASHQIGLDADIWLRQMPNTRFSAKQRESESAISMLNGNLSKPGADRRVNPKRWTDAHAKLIRRAAQDDGVARIFVNPTIKKALCEFETGDRDWLRKVRPWWGHHYHFHVRMACPEGGAQCKNQAVPPAGDGCGKELTYWLSDAPWVPKKPKPGEKPKPRKPKPPLAVADLPNSCATVLRTE</sequence>
<evidence type="ECO:0000256" key="3">
    <source>
        <dbReference type="ARBA" id="ARBA00022729"/>
    </source>
</evidence>
<feature type="signal peptide" evidence="9">
    <location>
        <begin position="1"/>
        <end position="29"/>
    </location>
</feature>
<keyword evidence="2" id="KW-0479">Metal-binding</keyword>
<accession>A0A1I3YY69</accession>
<comment type="caution">
    <text evidence="10">The sequence shown here is derived from an EMBL/GenBank/DDBJ whole genome shotgun (WGS) entry which is preliminary data.</text>
</comment>
<evidence type="ECO:0000256" key="2">
    <source>
        <dbReference type="ARBA" id="ARBA00022723"/>
    </source>
</evidence>